<reference evidence="1" key="1">
    <citation type="submission" date="2017-07" db="EMBL/GenBank/DDBJ databases">
        <title>Taro Niue Genome Assembly and Annotation.</title>
        <authorList>
            <person name="Atibalentja N."/>
            <person name="Keating K."/>
            <person name="Fields C.J."/>
        </authorList>
    </citation>
    <scope>NUCLEOTIDE SEQUENCE</scope>
    <source>
        <strain evidence="1">Niue_2</strain>
        <tissue evidence="1">Leaf</tissue>
    </source>
</reference>
<protein>
    <submittedName>
        <fullName evidence="1">Uncharacterized protein</fullName>
    </submittedName>
</protein>
<dbReference type="Proteomes" id="UP000652761">
    <property type="component" value="Unassembled WGS sequence"/>
</dbReference>
<name>A0A843V118_COLES</name>
<comment type="caution">
    <text evidence="1">The sequence shown here is derived from an EMBL/GenBank/DDBJ whole genome shotgun (WGS) entry which is preliminary data.</text>
</comment>
<accession>A0A843V118</accession>
<evidence type="ECO:0000313" key="2">
    <source>
        <dbReference type="Proteomes" id="UP000652761"/>
    </source>
</evidence>
<evidence type="ECO:0000313" key="1">
    <source>
        <dbReference type="EMBL" id="MQL89565.1"/>
    </source>
</evidence>
<dbReference type="AlphaFoldDB" id="A0A843V118"/>
<gene>
    <name evidence="1" type="ORF">Taro_022138</name>
</gene>
<keyword evidence="2" id="KW-1185">Reference proteome</keyword>
<organism evidence="1 2">
    <name type="scientific">Colocasia esculenta</name>
    <name type="common">Wild taro</name>
    <name type="synonym">Arum esculentum</name>
    <dbReference type="NCBI Taxonomy" id="4460"/>
    <lineage>
        <taxon>Eukaryota</taxon>
        <taxon>Viridiplantae</taxon>
        <taxon>Streptophyta</taxon>
        <taxon>Embryophyta</taxon>
        <taxon>Tracheophyta</taxon>
        <taxon>Spermatophyta</taxon>
        <taxon>Magnoliopsida</taxon>
        <taxon>Liliopsida</taxon>
        <taxon>Araceae</taxon>
        <taxon>Aroideae</taxon>
        <taxon>Colocasieae</taxon>
        <taxon>Colocasia</taxon>
    </lineage>
</organism>
<dbReference type="EMBL" id="NMUH01001160">
    <property type="protein sequence ID" value="MQL89565.1"/>
    <property type="molecule type" value="Genomic_DNA"/>
</dbReference>
<proteinExistence type="predicted"/>
<sequence>MQMGSPRSPRVSRISAPPCAAYYEKPVFTKGTSTYHHKVPPWNTNTTVPPRGHTITNQTTTSESMLTNHNNNRANTMAHING</sequence>